<dbReference type="Proteomes" id="UP000297245">
    <property type="component" value="Unassembled WGS sequence"/>
</dbReference>
<evidence type="ECO:0000256" key="1">
    <source>
        <dbReference type="SAM" id="MobiDB-lite"/>
    </source>
</evidence>
<dbReference type="AlphaFoldDB" id="A0A4S8L2X1"/>
<feature type="region of interest" description="Disordered" evidence="1">
    <location>
        <begin position="1"/>
        <end position="24"/>
    </location>
</feature>
<evidence type="ECO:0000313" key="2">
    <source>
        <dbReference type="EMBL" id="THU82824.1"/>
    </source>
</evidence>
<keyword evidence="3" id="KW-1185">Reference proteome</keyword>
<proteinExistence type="predicted"/>
<reference evidence="2 3" key="1">
    <citation type="journal article" date="2019" name="Nat. Ecol. Evol.">
        <title>Megaphylogeny resolves global patterns of mushroom evolution.</title>
        <authorList>
            <person name="Varga T."/>
            <person name="Krizsan K."/>
            <person name="Foldi C."/>
            <person name="Dima B."/>
            <person name="Sanchez-Garcia M."/>
            <person name="Sanchez-Ramirez S."/>
            <person name="Szollosi G.J."/>
            <person name="Szarkandi J.G."/>
            <person name="Papp V."/>
            <person name="Albert L."/>
            <person name="Andreopoulos W."/>
            <person name="Angelini C."/>
            <person name="Antonin V."/>
            <person name="Barry K.W."/>
            <person name="Bougher N.L."/>
            <person name="Buchanan P."/>
            <person name="Buyck B."/>
            <person name="Bense V."/>
            <person name="Catcheside P."/>
            <person name="Chovatia M."/>
            <person name="Cooper J."/>
            <person name="Damon W."/>
            <person name="Desjardin D."/>
            <person name="Finy P."/>
            <person name="Geml J."/>
            <person name="Haridas S."/>
            <person name="Hughes K."/>
            <person name="Justo A."/>
            <person name="Karasinski D."/>
            <person name="Kautmanova I."/>
            <person name="Kiss B."/>
            <person name="Kocsube S."/>
            <person name="Kotiranta H."/>
            <person name="LaButti K.M."/>
            <person name="Lechner B.E."/>
            <person name="Liimatainen K."/>
            <person name="Lipzen A."/>
            <person name="Lukacs Z."/>
            <person name="Mihaltcheva S."/>
            <person name="Morgado L.N."/>
            <person name="Niskanen T."/>
            <person name="Noordeloos M.E."/>
            <person name="Ohm R.A."/>
            <person name="Ortiz-Santana B."/>
            <person name="Ovrebo C."/>
            <person name="Racz N."/>
            <person name="Riley R."/>
            <person name="Savchenko A."/>
            <person name="Shiryaev A."/>
            <person name="Soop K."/>
            <person name="Spirin V."/>
            <person name="Szebenyi C."/>
            <person name="Tomsovsky M."/>
            <person name="Tulloss R.E."/>
            <person name="Uehling J."/>
            <person name="Grigoriev I.V."/>
            <person name="Vagvolgyi C."/>
            <person name="Papp T."/>
            <person name="Martin F.M."/>
            <person name="Miettinen O."/>
            <person name="Hibbett D.S."/>
            <person name="Nagy L.G."/>
        </authorList>
    </citation>
    <scope>NUCLEOTIDE SEQUENCE [LARGE SCALE GENOMIC DNA]</scope>
    <source>
        <strain evidence="2 3">CBS 962.96</strain>
    </source>
</reference>
<name>A0A4S8L2X1_DENBC</name>
<gene>
    <name evidence="2" type="ORF">K435DRAFT_871921</name>
</gene>
<accession>A0A4S8L2X1</accession>
<dbReference type="EMBL" id="ML179705">
    <property type="protein sequence ID" value="THU82824.1"/>
    <property type="molecule type" value="Genomic_DNA"/>
</dbReference>
<organism evidence="2 3">
    <name type="scientific">Dendrothele bispora (strain CBS 962.96)</name>
    <dbReference type="NCBI Taxonomy" id="1314807"/>
    <lineage>
        <taxon>Eukaryota</taxon>
        <taxon>Fungi</taxon>
        <taxon>Dikarya</taxon>
        <taxon>Basidiomycota</taxon>
        <taxon>Agaricomycotina</taxon>
        <taxon>Agaricomycetes</taxon>
        <taxon>Agaricomycetidae</taxon>
        <taxon>Agaricales</taxon>
        <taxon>Agaricales incertae sedis</taxon>
        <taxon>Dendrothele</taxon>
    </lineage>
</organism>
<sequence>MTLEIPIQESVSPSSDGQDDNNVGGIFNGAHNIDFIPDEECDEIIQTGDGSGACYSTAAAAERVDVDAVAISPGYGSPNTPSKHTRLQHYRGANHMTFKGAKLEFIGGKLVQRTTTLTDASVNVPNAQEYEQRAKQNYDLGRIPVRTRHSTHTLIFNHEYDTVYYNFHDFLQHFP</sequence>
<protein>
    <submittedName>
        <fullName evidence="2">Uncharacterized protein</fullName>
    </submittedName>
</protein>
<evidence type="ECO:0000313" key="3">
    <source>
        <dbReference type="Proteomes" id="UP000297245"/>
    </source>
</evidence>